<accession>A0AAV9UHP3</accession>
<feature type="region of interest" description="Disordered" evidence="1">
    <location>
        <begin position="186"/>
        <end position="219"/>
    </location>
</feature>
<evidence type="ECO:0000313" key="3">
    <source>
        <dbReference type="Proteomes" id="UP001375240"/>
    </source>
</evidence>
<protein>
    <submittedName>
        <fullName evidence="2">Uncharacterized protein</fullName>
    </submittedName>
</protein>
<dbReference type="AlphaFoldDB" id="A0AAV9UHP3"/>
<keyword evidence="3" id="KW-1185">Reference proteome</keyword>
<sequence>MPSQDPTIKTKRIKRIRSLAADRLLEDLGRTIDPKDVTFIQAKSKGYNWYLSFADSDDGEDEAADAEYAIPEWVTETQIWRWTVDQCNQVTLWLRHGVLRAESIVEKRSKEKTEGKDAKDGCLNNRAVLQKEVRIVVLTPEEKEAERKKWKKPRATIKGPASDFVSWSLGIASGAVTKRMEQKYQGEVAGAADADSDESGDSSPETLEDSGGGDDVDDGDVLTIFDRTCRTKYGVTMGYSSYNVSARKVDLEI</sequence>
<organism evidence="2 3">
    <name type="scientific">Orbilia brochopaga</name>
    <dbReference type="NCBI Taxonomy" id="3140254"/>
    <lineage>
        <taxon>Eukaryota</taxon>
        <taxon>Fungi</taxon>
        <taxon>Dikarya</taxon>
        <taxon>Ascomycota</taxon>
        <taxon>Pezizomycotina</taxon>
        <taxon>Orbiliomycetes</taxon>
        <taxon>Orbiliales</taxon>
        <taxon>Orbiliaceae</taxon>
        <taxon>Orbilia</taxon>
    </lineage>
</organism>
<evidence type="ECO:0000256" key="1">
    <source>
        <dbReference type="SAM" id="MobiDB-lite"/>
    </source>
</evidence>
<dbReference type="Proteomes" id="UP001375240">
    <property type="component" value="Unassembled WGS sequence"/>
</dbReference>
<proteinExistence type="predicted"/>
<dbReference type="EMBL" id="JAVHNQ010000007">
    <property type="protein sequence ID" value="KAK6341560.1"/>
    <property type="molecule type" value="Genomic_DNA"/>
</dbReference>
<gene>
    <name evidence="2" type="ORF">TWF696_008632</name>
</gene>
<reference evidence="2 3" key="1">
    <citation type="submission" date="2019-10" db="EMBL/GenBank/DDBJ databases">
        <authorList>
            <person name="Palmer J.M."/>
        </authorList>
    </citation>
    <scope>NUCLEOTIDE SEQUENCE [LARGE SCALE GENOMIC DNA]</scope>
    <source>
        <strain evidence="2 3">TWF696</strain>
    </source>
</reference>
<comment type="caution">
    <text evidence="2">The sequence shown here is derived from an EMBL/GenBank/DDBJ whole genome shotgun (WGS) entry which is preliminary data.</text>
</comment>
<name>A0AAV9UHP3_9PEZI</name>
<evidence type="ECO:0000313" key="2">
    <source>
        <dbReference type="EMBL" id="KAK6341560.1"/>
    </source>
</evidence>
<feature type="compositionally biased region" description="Acidic residues" evidence="1">
    <location>
        <begin position="194"/>
        <end position="219"/>
    </location>
</feature>